<comment type="caution">
    <text evidence="4">The sequence shown here is derived from an EMBL/GenBank/DDBJ whole genome shotgun (WGS) entry which is preliminary data.</text>
</comment>
<dbReference type="SUPFAM" id="SSF50952">
    <property type="entry name" value="Soluble quinoprotein glucose dehydrogenase"/>
    <property type="match status" value="1"/>
</dbReference>
<keyword evidence="2" id="KW-0732">Signal</keyword>
<feature type="chain" id="PRO_5031221484" evidence="2">
    <location>
        <begin position="34"/>
        <end position="396"/>
    </location>
</feature>
<feature type="compositionally biased region" description="Low complexity" evidence="1">
    <location>
        <begin position="29"/>
        <end position="54"/>
    </location>
</feature>
<organism evidence="4 5">
    <name type="scientific">Streptomyces alkaliphilus</name>
    <dbReference type="NCBI Taxonomy" id="1472722"/>
    <lineage>
        <taxon>Bacteria</taxon>
        <taxon>Bacillati</taxon>
        <taxon>Actinomycetota</taxon>
        <taxon>Actinomycetes</taxon>
        <taxon>Kitasatosporales</taxon>
        <taxon>Streptomycetaceae</taxon>
        <taxon>Streptomyces</taxon>
    </lineage>
</organism>
<evidence type="ECO:0000313" key="4">
    <source>
        <dbReference type="EMBL" id="MBB0245291.1"/>
    </source>
</evidence>
<evidence type="ECO:0000313" key="5">
    <source>
        <dbReference type="Proteomes" id="UP000538929"/>
    </source>
</evidence>
<reference evidence="5" key="1">
    <citation type="submission" date="2019-10" db="EMBL/GenBank/DDBJ databases">
        <title>Streptomyces sp. nov., a novel actinobacterium isolated from alkaline environment.</title>
        <authorList>
            <person name="Golinska P."/>
        </authorList>
    </citation>
    <scope>NUCLEOTIDE SEQUENCE [LARGE SCALE GENOMIC DNA]</scope>
    <source>
        <strain evidence="5">DSM 42118</strain>
    </source>
</reference>
<dbReference type="PANTHER" id="PTHR19328:SF13">
    <property type="entry name" value="HIPL1 PROTEIN"/>
    <property type="match status" value="1"/>
</dbReference>
<feature type="region of interest" description="Disordered" evidence="1">
    <location>
        <begin position="29"/>
        <end position="76"/>
    </location>
</feature>
<accession>A0A7W3Y2C5</accession>
<proteinExistence type="predicted"/>
<feature type="domain" description="Glucose/Sorbosone dehydrogenase" evidence="3">
    <location>
        <begin position="84"/>
        <end position="378"/>
    </location>
</feature>
<protein>
    <submittedName>
        <fullName evidence="4">PQQ-dependent sugar dehydrogenase</fullName>
    </submittedName>
</protein>
<keyword evidence="5" id="KW-1185">Reference proteome</keyword>
<dbReference type="Gene3D" id="2.120.10.30">
    <property type="entry name" value="TolB, C-terminal domain"/>
    <property type="match status" value="1"/>
</dbReference>
<dbReference type="InterPro" id="IPR012938">
    <property type="entry name" value="Glc/Sorbosone_DH"/>
</dbReference>
<dbReference type="AlphaFoldDB" id="A0A7W3Y2C5"/>
<dbReference type="InterPro" id="IPR011042">
    <property type="entry name" value="6-blade_b-propeller_TolB-like"/>
</dbReference>
<dbReference type="RefSeq" id="WP_182606796.1">
    <property type="nucleotide sequence ID" value="NZ_VKHT01000446.1"/>
</dbReference>
<dbReference type="EMBL" id="VKHT01000446">
    <property type="protein sequence ID" value="MBB0245291.1"/>
    <property type="molecule type" value="Genomic_DNA"/>
</dbReference>
<evidence type="ECO:0000256" key="1">
    <source>
        <dbReference type="SAM" id="MobiDB-lite"/>
    </source>
</evidence>
<dbReference type="PROSITE" id="PS51257">
    <property type="entry name" value="PROKAR_LIPOPROTEIN"/>
    <property type="match status" value="1"/>
</dbReference>
<evidence type="ECO:0000256" key="2">
    <source>
        <dbReference type="SAM" id="SignalP"/>
    </source>
</evidence>
<name>A0A7W3Y2C5_9ACTN</name>
<sequence length="396" mass="41635">MRGHRQRTRTRSRATTAIAVVAALAVGATGCGADDGTDGGRTPDTGTDAPADPPTGDDTEGDDEGAAAPARGSVEVAGPVAEELDSPWGLVKLPDGDLLVGSRDEATILRVDTAGGTAEEVASVPDVAADGEGGLLGLALSPDEEWLYAYHTAPGDNRIIRMPLEDGNPGEPEVVFDGIPRDATIHHGGGLAFGPDDMLYAATGDANEPDLAQDPDSLAGKILRLTPEGEPAPDNPEEGSPVWSSGHRNVQGMAWDDEGRMWATEFGASDVDELNLIEAGENYGWPMFEGSGGADEGYVDPEVEWPVAEASPSGLAFHNGALWMATLRGERLWRIPLDDTGTVGEPEAFLQGEYGRLRNVLAVPDAEDELLLVTNETDTRGTPEAGDDRILRLRVE</sequence>
<feature type="region of interest" description="Disordered" evidence="1">
    <location>
        <begin position="226"/>
        <end position="247"/>
    </location>
</feature>
<feature type="signal peptide" evidence="2">
    <location>
        <begin position="1"/>
        <end position="33"/>
    </location>
</feature>
<gene>
    <name evidence="4" type="ORF">FNQ90_14565</name>
</gene>
<dbReference type="PANTHER" id="PTHR19328">
    <property type="entry name" value="HEDGEHOG-INTERACTING PROTEIN"/>
    <property type="match status" value="1"/>
</dbReference>
<feature type="compositionally biased region" description="Acidic residues" evidence="1">
    <location>
        <begin position="55"/>
        <end position="65"/>
    </location>
</feature>
<dbReference type="Pfam" id="PF07995">
    <property type="entry name" value="GSDH"/>
    <property type="match status" value="1"/>
</dbReference>
<dbReference type="Proteomes" id="UP000538929">
    <property type="component" value="Unassembled WGS sequence"/>
</dbReference>
<dbReference type="InterPro" id="IPR011041">
    <property type="entry name" value="Quinoprot_gluc/sorb_DH_b-prop"/>
</dbReference>
<evidence type="ECO:0000259" key="3">
    <source>
        <dbReference type="Pfam" id="PF07995"/>
    </source>
</evidence>